<feature type="domain" description="Acb2/Tad1 hairpin" evidence="2">
    <location>
        <begin position="53"/>
        <end position="116"/>
    </location>
</feature>
<dbReference type="Proteomes" id="UP000198889">
    <property type="component" value="Unassembled WGS sequence"/>
</dbReference>
<dbReference type="Pfam" id="PF24729">
    <property type="entry name" value="Acb2_Tad1_hairpin"/>
    <property type="match status" value="1"/>
</dbReference>
<gene>
    <name evidence="3" type="ORF">SAMN05660859_0049</name>
</gene>
<dbReference type="RefSeq" id="WP_091444088.1">
    <property type="nucleotide sequence ID" value="NZ_FMTP01000010.1"/>
</dbReference>
<keyword evidence="4" id="KW-1185">Reference proteome</keyword>
<evidence type="ECO:0000256" key="1">
    <source>
        <dbReference type="ARBA" id="ARBA00022741"/>
    </source>
</evidence>
<evidence type="ECO:0000313" key="4">
    <source>
        <dbReference type="Proteomes" id="UP000198889"/>
    </source>
</evidence>
<organism evidence="3 4">
    <name type="scientific">Ancylobacter rudongensis</name>
    <dbReference type="NCBI Taxonomy" id="177413"/>
    <lineage>
        <taxon>Bacteria</taxon>
        <taxon>Pseudomonadati</taxon>
        <taxon>Pseudomonadota</taxon>
        <taxon>Alphaproteobacteria</taxon>
        <taxon>Hyphomicrobiales</taxon>
        <taxon>Xanthobacteraceae</taxon>
        <taxon>Ancylobacter</taxon>
    </lineage>
</organism>
<dbReference type="STRING" id="177413.SAMN05660859_0049"/>
<reference evidence="4" key="1">
    <citation type="submission" date="2016-10" db="EMBL/GenBank/DDBJ databases">
        <authorList>
            <person name="Varghese N."/>
            <person name="Submissions S."/>
        </authorList>
    </citation>
    <scope>NUCLEOTIDE SEQUENCE [LARGE SCALE GENOMIC DNA]</scope>
    <source>
        <strain evidence="4">CGMCC 1.1761</strain>
    </source>
</reference>
<dbReference type="AlphaFoldDB" id="A0A1G4UPG4"/>
<sequence length="128" mass="14370">MSITDPFAGKPPYRDDETPLPFVPSIEKQLLAERRAQIAQLGRPIKHPGLPVAGYTAQDPAKIAAVNVNKELEERVLRQIDKLKLDQEGLEPDQCLIAIAHTHMQIAFMVLNRAIFKPERIKLPEDGQ</sequence>
<keyword evidence="1" id="KW-0547">Nucleotide-binding</keyword>
<dbReference type="InterPro" id="IPR056098">
    <property type="entry name" value="Acb2/Tad1_hairpin"/>
</dbReference>
<dbReference type="GO" id="GO:0000166">
    <property type="term" value="F:nucleotide binding"/>
    <property type="evidence" value="ECO:0007669"/>
    <property type="project" value="UniProtKB-KW"/>
</dbReference>
<dbReference type="EMBL" id="FMTP01000010">
    <property type="protein sequence ID" value="SCW95532.1"/>
    <property type="molecule type" value="Genomic_DNA"/>
</dbReference>
<protein>
    <recommendedName>
        <fullName evidence="2">Acb2/Tad1 hairpin domain-containing protein</fullName>
    </recommendedName>
</protein>
<proteinExistence type="predicted"/>
<evidence type="ECO:0000259" key="2">
    <source>
        <dbReference type="Pfam" id="PF24729"/>
    </source>
</evidence>
<name>A0A1G4UPG4_9HYPH</name>
<evidence type="ECO:0000313" key="3">
    <source>
        <dbReference type="EMBL" id="SCW95532.1"/>
    </source>
</evidence>
<accession>A0A1G4UPG4</accession>